<keyword evidence="3" id="KW-1185">Reference proteome</keyword>
<accession>A0ABX8ZV70</accession>
<keyword evidence="1" id="KW-1133">Transmembrane helix</keyword>
<dbReference type="RefSeq" id="WP_221426497.1">
    <property type="nucleotide sequence ID" value="NZ_CP081295.1"/>
</dbReference>
<gene>
    <name evidence="2" type="ORF">K3148_06555</name>
</gene>
<feature type="transmembrane region" description="Helical" evidence="1">
    <location>
        <begin position="73"/>
        <end position="93"/>
    </location>
</feature>
<name>A0ABX8ZV70_9SPHN</name>
<evidence type="ECO:0000256" key="1">
    <source>
        <dbReference type="SAM" id="Phobius"/>
    </source>
</evidence>
<dbReference type="Pfam" id="PF02325">
    <property type="entry name" value="CCB3_YggT"/>
    <property type="match status" value="1"/>
</dbReference>
<reference evidence="2 3" key="1">
    <citation type="submission" date="2021-08" db="EMBL/GenBank/DDBJ databases">
        <title>Comparative Genomics Analysis of the Genus Qipengyuania Reveals Extensive Genetic Diversity and Metabolic Versatility, Including the Description of Fifteen Novel Species.</title>
        <authorList>
            <person name="Liu Y."/>
        </authorList>
    </citation>
    <scope>NUCLEOTIDE SEQUENCE [LARGE SCALE GENOMIC DNA]</scope>
    <source>
        <strain evidence="2 3">1NDH13</strain>
    </source>
</reference>
<keyword evidence="1" id="KW-0812">Transmembrane</keyword>
<feature type="transmembrane region" description="Helical" evidence="1">
    <location>
        <begin position="12"/>
        <end position="34"/>
    </location>
</feature>
<proteinExistence type="predicted"/>
<sequence>MQALITISNIISMLASVIIMLVIIQFVIGLLFAFNVVGRNQFLMSFYEGINRLLDPLLRPIRRFMPNTGMVDFSPLVLILLINIVLIVLDGIIMGAA</sequence>
<evidence type="ECO:0000313" key="2">
    <source>
        <dbReference type="EMBL" id="QZD91038.1"/>
    </source>
</evidence>
<keyword evidence="1" id="KW-0472">Membrane</keyword>
<dbReference type="Proteomes" id="UP000824281">
    <property type="component" value="Chromosome"/>
</dbReference>
<protein>
    <submittedName>
        <fullName evidence="2">YggT family protein</fullName>
    </submittedName>
</protein>
<dbReference type="EMBL" id="CP081295">
    <property type="protein sequence ID" value="QZD91038.1"/>
    <property type="molecule type" value="Genomic_DNA"/>
</dbReference>
<evidence type="ECO:0000313" key="3">
    <source>
        <dbReference type="Proteomes" id="UP000824281"/>
    </source>
</evidence>
<organism evidence="2 3">
    <name type="scientific">Qipengyuania aurantiaca</name>
    <dbReference type="NCBI Taxonomy" id="2867233"/>
    <lineage>
        <taxon>Bacteria</taxon>
        <taxon>Pseudomonadati</taxon>
        <taxon>Pseudomonadota</taxon>
        <taxon>Alphaproteobacteria</taxon>
        <taxon>Sphingomonadales</taxon>
        <taxon>Erythrobacteraceae</taxon>
        <taxon>Qipengyuania</taxon>
    </lineage>
</organism>
<dbReference type="InterPro" id="IPR003425">
    <property type="entry name" value="CCB3/YggT"/>
</dbReference>